<comment type="caution">
    <text evidence="1">The sequence shown here is derived from an EMBL/GenBank/DDBJ whole genome shotgun (WGS) entry which is preliminary data.</text>
</comment>
<evidence type="ECO:0000313" key="2">
    <source>
        <dbReference type="Proteomes" id="UP000821865"/>
    </source>
</evidence>
<keyword evidence="2" id="KW-1185">Reference proteome</keyword>
<evidence type="ECO:0000313" key="1">
    <source>
        <dbReference type="EMBL" id="KAH7959056.1"/>
    </source>
</evidence>
<name>A0ACB8D3X3_DERSI</name>
<reference evidence="1" key="1">
    <citation type="submission" date="2020-05" db="EMBL/GenBank/DDBJ databases">
        <title>Large-scale comparative analyses of tick genomes elucidate their genetic diversity and vector capacities.</title>
        <authorList>
            <person name="Jia N."/>
            <person name="Wang J."/>
            <person name="Shi W."/>
            <person name="Du L."/>
            <person name="Sun Y."/>
            <person name="Zhan W."/>
            <person name="Jiang J."/>
            <person name="Wang Q."/>
            <person name="Zhang B."/>
            <person name="Ji P."/>
            <person name="Sakyi L.B."/>
            <person name="Cui X."/>
            <person name="Yuan T."/>
            <person name="Jiang B."/>
            <person name="Yang W."/>
            <person name="Lam T.T.-Y."/>
            <person name="Chang Q."/>
            <person name="Ding S."/>
            <person name="Wang X."/>
            <person name="Zhu J."/>
            <person name="Ruan X."/>
            <person name="Zhao L."/>
            <person name="Wei J."/>
            <person name="Que T."/>
            <person name="Du C."/>
            <person name="Cheng J."/>
            <person name="Dai P."/>
            <person name="Han X."/>
            <person name="Huang E."/>
            <person name="Gao Y."/>
            <person name="Liu J."/>
            <person name="Shao H."/>
            <person name="Ye R."/>
            <person name="Li L."/>
            <person name="Wei W."/>
            <person name="Wang X."/>
            <person name="Wang C."/>
            <person name="Yang T."/>
            <person name="Huo Q."/>
            <person name="Li W."/>
            <person name="Guo W."/>
            <person name="Chen H."/>
            <person name="Zhou L."/>
            <person name="Ni X."/>
            <person name="Tian J."/>
            <person name="Zhou Y."/>
            <person name="Sheng Y."/>
            <person name="Liu T."/>
            <person name="Pan Y."/>
            <person name="Xia L."/>
            <person name="Li J."/>
            <person name="Zhao F."/>
            <person name="Cao W."/>
        </authorList>
    </citation>
    <scope>NUCLEOTIDE SEQUENCE</scope>
    <source>
        <strain evidence="1">Dsil-2018</strain>
    </source>
</reference>
<organism evidence="1 2">
    <name type="scientific">Dermacentor silvarum</name>
    <name type="common">Tick</name>
    <dbReference type="NCBI Taxonomy" id="543639"/>
    <lineage>
        <taxon>Eukaryota</taxon>
        <taxon>Metazoa</taxon>
        <taxon>Ecdysozoa</taxon>
        <taxon>Arthropoda</taxon>
        <taxon>Chelicerata</taxon>
        <taxon>Arachnida</taxon>
        <taxon>Acari</taxon>
        <taxon>Parasitiformes</taxon>
        <taxon>Ixodida</taxon>
        <taxon>Ixodoidea</taxon>
        <taxon>Ixodidae</taxon>
        <taxon>Rhipicephalinae</taxon>
        <taxon>Dermacentor</taxon>
    </lineage>
</organism>
<dbReference type="Proteomes" id="UP000821865">
    <property type="component" value="Chromosome 3"/>
</dbReference>
<sequence length="1117" mass="122135">MACLQQTVTTATASTAAAAAAQGNPTNSKTSMRLADASDPERDNMEYQDADTPEQGSQRGPRASMQKRARNQAGDEDGWQTVLTLRQKKALAQGKKLKKNVEESKGKTSQPHQSKPTPTARRKPFFRKLPPLPKEDFKVVFRPHQGLPMKNLTSPQLAEAVITACRGQVSGDKFLLRLKPGSNIFIVSTPDEITADHIRRITSLNVNGRMHAVNAYVATGEGTGKARPRASIKTRSKNPWKDTPKQPPPGPRWLSSDDSEDEEEEWPLLHREHKTKARGESRSRSRTRTSNPANPKRSKKASRSQSRSRSSTGDEDIDIPRPKPHYPQLNSKPRAPGNKSENTDHTKLAALGIHNTFAELSDAVMASQKARLQKTAAGRAFLHQTGTATEFRALDGQRSLPPEVRSKITANPIPKHMSHELHEGRRKARVDRQRRQFKDDPNVTYVDVAAYPAGGLFAVAAVNGRDNSLTLAASVRAETPAAAETIAAALVIKQHDRMFELQLPRELDYATKGVTEGAGSLRCMRTCGFVGSAVQDAAALFFPACVRVWRNNAENNGGAGTTPLTSTNGNAGDARAAPPLQKKTGNQRRPRQTPPLHYEDLVVVLKPRGTLDLKASFKHGDIGSAVAHYVGEVACGDLSVWPVWDQNTVVCGTQSTQVADKLARDLDLKVGASSYPFKGHLKLNGEVCKGVINVREEETSASLKPKLFWREGEIAFVRKLGTTNVAVVTFVGRRLPRYIHYNHECVPVRAYKKTIPACYRCGTIGHRVDNCPHPDDGRCGFCGQQVGITPAGLNEHECKPICMICGEAHLTGSAQCTGKFRKLRRPVNQSGGTTSKQRQRTDQPPRDRKLNKSGQAPQQQPSKTDKPGQVAHHKKTPKNQQSGTGPKTPAFKAGDFPPLGKGPTKQVSSWAGVTSQSSPASTLTPSPIENGLRAELEILRNQNAQLAAKIATLENNRADTPIPGIHLDDTEDSASVCSGSTVTSAHMPFYANMEARQNAQEKQIQAFAEQMVQLPNLISQAVQATIQMQMQQFIATVTQQVTQQVKTWIQNNPKLLRRTGPIREAGRSSKYPRTEENEHEEIADSLDTVQGAGVVLEIPQSEIQKTNHNGDGSDKKA</sequence>
<accession>A0ACB8D3X3</accession>
<gene>
    <name evidence="1" type="ORF">HPB49_007839</name>
</gene>
<dbReference type="EMBL" id="CM023472">
    <property type="protein sequence ID" value="KAH7959056.1"/>
    <property type="molecule type" value="Genomic_DNA"/>
</dbReference>
<protein>
    <submittedName>
        <fullName evidence="1">Uncharacterized protein</fullName>
    </submittedName>
</protein>
<proteinExistence type="predicted"/>